<evidence type="ECO:0000313" key="2">
    <source>
        <dbReference type="Proteomes" id="UP001189429"/>
    </source>
</evidence>
<reference evidence="1" key="1">
    <citation type="submission" date="2023-10" db="EMBL/GenBank/DDBJ databases">
        <authorList>
            <person name="Chen Y."/>
            <person name="Shah S."/>
            <person name="Dougan E. K."/>
            <person name="Thang M."/>
            <person name="Chan C."/>
        </authorList>
    </citation>
    <scope>NUCLEOTIDE SEQUENCE [LARGE SCALE GENOMIC DNA]</scope>
</reference>
<evidence type="ECO:0000313" key="1">
    <source>
        <dbReference type="EMBL" id="CAK0817340.1"/>
    </source>
</evidence>
<dbReference type="EMBL" id="CAUYUJ010006435">
    <property type="protein sequence ID" value="CAK0817340.1"/>
    <property type="molecule type" value="Genomic_DNA"/>
</dbReference>
<accession>A0ABN9RKS6</accession>
<name>A0ABN9RKS6_9DINO</name>
<sequence length="113" mass="12946">MFTGTCYSSRRVCWEGRLATAALVVRVSSVNNILCCLPPGRTACTAHALWYIPDMMVIWFLDYHVSTLTAEEAFYWHQLIFGSVRTGWKCSRTSWMTCRRRSGTIFSPATSFF</sequence>
<organism evidence="1 2">
    <name type="scientific">Prorocentrum cordatum</name>
    <dbReference type="NCBI Taxonomy" id="2364126"/>
    <lineage>
        <taxon>Eukaryota</taxon>
        <taxon>Sar</taxon>
        <taxon>Alveolata</taxon>
        <taxon>Dinophyceae</taxon>
        <taxon>Prorocentrales</taxon>
        <taxon>Prorocentraceae</taxon>
        <taxon>Prorocentrum</taxon>
    </lineage>
</organism>
<keyword evidence="2" id="KW-1185">Reference proteome</keyword>
<protein>
    <submittedName>
        <fullName evidence="1">Uncharacterized protein</fullName>
    </submittedName>
</protein>
<proteinExistence type="predicted"/>
<comment type="caution">
    <text evidence="1">The sequence shown here is derived from an EMBL/GenBank/DDBJ whole genome shotgun (WGS) entry which is preliminary data.</text>
</comment>
<gene>
    <name evidence="1" type="ORF">PCOR1329_LOCUS19979</name>
</gene>
<dbReference type="Proteomes" id="UP001189429">
    <property type="component" value="Unassembled WGS sequence"/>
</dbReference>